<proteinExistence type="predicted"/>
<evidence type="ECO:0000313" key="3">
    <source>
        <dbReference type="Proteomes" id="UP000217141"/>
    </source>
</evidence>
<gene>
    <name evidence="2" type="ORF">CJD35_13445</name>
</gene>
<sequence length="72" mass="8078">MSQTFRKGARVRWNWGQGVGRGHITERFDRPVERHIEGVPVRRNGSPANPAYLIHADNGAQVLKLSSEIQTA</sequence>
<name>A0A249MVW2_SPHXE</name>
<dbReference type="RefSeq" id="WP_026002237.1">
    <property type="nucleotide sequence ID" value="NZ_CP022745.1"/>
</dbReference>
<dbReference type="Pfam" id="PF11160">
    <property type="entry name" value="Hva1_TUDOR"/>
    <property type="match status" value="1"/>
</dbReference>
<dbReference type="Proteomes" id="UP000217141">
    <property type="component" value="Chromosome I"/>
</dbReference>
<evidence type="ECO:0000313" key="2">
    <source>
        <dbReference type="EMBL" id="ASY45325.1"/>
    </source>
</evidence>
<dbReference type="AlphaFoldDB" id="A0A249MVW2"/>
<dbReference type="KEGG" id="shyd:CJD35_13445"/>
<dbReference type="InterPro" id="IPR021331">
    <property type="entry name" value="Hva1_TUDOR"/>
</dbReference>
<reference evidence="2 3" key="1">
    <citation type="submission" date="2017-08" db="EMBL/GenBank/DDBJ databases">
        <title>Whole Genome Sequence of Sphingobium hydrophobicum C1: Insights into Adaption to the Electronic-waste Contaminated Sediment.</title>
        <authorList>
            <person name="Song D."/>
            <person name="Chen X."/>
            <person name="Xu M."/>
        </authorList>
    </citation>
    <scope>NUCLEOTIDE SEQUENCE [LARGE SCALE GENOMIC DNA]</scope>
    <source>
        <strain evidence="2 3">C1</strain>
    </source>
</reference>
<organism evidence="2 3">
    <name type="scientific">Sphingobium xenophagum</name>
    <dbReference type="NCBI Taxonomy" id="121428"/>
    <lineage>
        <taxon>Bacteria</taxon>
        <taxon>Pseudomonadati</taxon>
        <taxon>Pseudomonadota</taxon>
        <taxon>Alphaproteobacteria</taxon>
        <taxon>Sphingomonadales</taxon>
        <taxon>Sphingomonadaceae</taxon>
        <taxon>Sphingobium</taxon>
    </lineage>
</organism>
<dbReference type="EMBL" id="CP022745">
    <property type="protein sequence ID" value="ASY45325.1"/>
    <property type="molecule type" value="Genomic_DNA"/>
</dbReference>
<evidence type="ECO:0000259" key="1">
    <source>
        <dbReference type="Pfam" id="PF11160"/>
    </source>
</evidence>
<accession>A0A249MVW2</accession>
<feature type="domain" description="Hypervirulence associated protein TUDOR" evidence="1">
    <location>
        <begin position="8"/>
        <end position="69"/>
    </location>
</feature>
<protein>
    <submittedName>
        <fullName evidence="2">DUF2945 domain-containing protein</fullName>
    </submittedName>
</protein>